<keyword evidence="1" id="KW-0677">Repeat</keyword>
<keyword evidence="6" id="KW-1185">Reference proteome</keyword>
<dbReference type="SUPFAM" id="SSF52540">
    <property type="entry name" value="P-loop containing nucleoside triphosphate hydrolases"/>
    <property type="match status" value="1"/>
</dbReference>
<evidence type="ECO:0000259" key="3">
    <source>
        <dbReference type="Pfam" id="PF17109"/>
    </source>
</evidence>
<feature type="compositionally biased region" description="Basic and acidic residues" evidence="2">
    <location>
        <begin position="1391"/>
        <end position="1401"/>
    </location>
</feature>
<dbReference type="SUPFAM" id="SSF48452">
    <property type="entry name" value="TPR-like"/>
    <property type="match status" value="1"/>
</dbReference>
<feature type="region of interest" description="Disordered" evidence="2">
    <location>
        <begin position="1531"/>
        <end position="1556"/>
    </location>
</feature>
<proteinExistence type="predicted"/>
<dbReference type="Gene3D" id="1.25.40.10">
    <property type="entry name" value="Tetratricopeptide repeat domain"/>
    <property type="match status" value="1"/>
</dbReference>
<protein>
    <submittedName>
        <fullName evidence="5">Uncharacterized protein</fullName>
    </submittedName>
</protein>
<dbReference type="Pfam" id="PF24883">
    <property type="entry name" value="NPHP3_N"/>
    <property type="match status" value="1"/>
</dbReference>
<evidence type="ECO:0000313" key="6">
    <source>
        <dbReference type="Proteomes" id="UP000800092"/>
    </source>
</evidence>
<dbReference type="InterPro" id="IPR027417">
    <property type="entry name" value="P-loop_NTPase"/>
</dbReference>
<dbReference type="Gene3D" id="3.40.50.300">
    <property type="entry name" value="P-loop containing nucleotide triphosphate hydrolases"/>
    <property type="match status" value="1"/>
</dbReference>
<feature type="compositionally biased region" description="Basic and acidic residues" evidence="2">
    <location>
        <begin position="1531"/>
        <end position="1540"/>
    </location>
</feature>
<organism evidence="5 6">
    <name type="scientific">Viridothelium virens</name>
    <name type="common">Speckled blister lichen</name>
    <name type="synonym">Trypethelium virens</name>
    <dbReference type="NCBI Taxonomy" id="1048519"/>
    <lineage>
        <taxon>Eukaryota</taxon>
        <taxon>Fungi</taxon>
        <taxon>Dikarya</taxon>
        <taxon>Ascomycota</taxon>
        <taxon>Pezizomycotina</taxon>
        <taxon>Dothideomycetes</taxon>
        <taxon>Dothideomycetes incertae sedis</taxon>
        <taxon>Trypetheliales</taxon>
        <taxon>Trypetheliaceae</taxon>
        <taxon>Viridothelium</taxon>
    </lineage>
</organism>
<feature type="region of interest" description="Disordered" evidence="2">
    <location>
        <begin position="919"/>
        <end position="957"/>
    </location>
</feature>
<feature type="compositionally biased region" description="Basic and acidic residues" evidence="2">
    <location>
        <begin position="919"/>
        <end position="935"/>
    </location>
</feature>
<evidence type="ECO:0000313" key="5">
    <source>
        <dbReference type="EMBL" id="KAF2228666.1"/>
    </source>
</evidence>
<reference evidence="5" key="1">
    <citation type="journal article" date="2020" name="Stud. Mycol.">
        <title>101 Dothideomycetes genomes: a test case for predicting lifestyles and emergence of pathogens.</title>
        <authorList>
            <person name="Haridas S."/>
            <person name="Albert R."/>
            <person name="Binder M."/>
            <person name="Bloem J."/>
            <person name="Labutti K."/>
            <person name="Salamov A."/>
            <person name="Andreopoulos B."/>
            <person name="Baker S."/>
            <person name="Barry K."/>
            <person name="Bills G."/>
            <person name="Bluhm B."/>
            <person name="Cannon C."/>
            <person name="Castanera R."/>
            <person name="Culley D."/>
            <person name="Daum C."/>
            <person name="Ezra D."/>
            <person name="Gonzalez J."/>
            <person name="Henrissat B."/>
            <person name="Kuo A."/>
            <person name="Liang C."/>
            <person name="Lipzen A."/>
            <person name="Lutzoni F."/>
            <person name="Magnuson J."/>
            <person name="Mondo S."/>
            <person name="Nolan M."/>
            <person name="Ohm R."/>
            <person name="Pangilinan J."/>
            <person name="Park H.-J."/>
            <person name="Ramirez L."/>
            <person name="Alfaro M."/>
            <person name="Sun H."/>
            <person name="Tritt A."/>
            <person name="Yoshinaga Y."/>
            <person name="Zwiers L.-H."/>
            <person name="Turgeon B."/>
            <person name="Goodwin S."/>
            <person name="Spatafora J."/>
            <person name="Crous P."/>
            <person name="Grigoriev I."/>
        </authorList>
    </citation>
    <scope>NUCLEOTIDE SEQUENCE</scope>
    <source>
        <strain evidence="5">Tuck. ex Michener</strain>
    </source>
</reference>
<accession>A0A6A6GSB8</accession>
<dbReference type="Proteomes" id="UP000800092">
    <property type="component" value="Unassembled WGS sequence"/>
</dbReference>
<feature type="domain" description="Nephrocystin 3-like N-terminal" evidence="4">
    <location>
        <begin position="308"/>
        <end position="488"/>
    </location>
</feature>
<feature type="domain" description="Fungal STAND N-terminal Goodbye" evidence="3">
    <location>
        <begin position="16"/>
        <end position="134"/>
    </location>
</feature>
<dbReference type="Pfam" id="PF17109">
    <property type="entry name" value="Goodbye"/>
    <property type="match status" value="1"/>
</dbReference>
<sequence>MASQDKRLEVNFEEMWEQAAKKFEQKTSKNLRGSRDRSLEEAIGVLREKFDAQDPDSGGRQQRIKELATNVLKFIQLLGGIAAQGASMVFGPATLCFNAVQFLMDIPAKISKFYADLEQLFGKISTFLTQFKIFRRIEQFPKVDMDLKECVNQVLVTFVDALAISINILGASKWKHVVHISKLVLFDHDSGIHDTLKEFERLTLNQSRVIDGVTLENVLESKHGIDMLKQSADIQSEMMKENSWKLDNIYEGVLVTKDMMLDATNDRRKRAQGREQIDLICEKLDTTRDRALESEKAFQQTRAQVFKDTGDWLETIDSYQKWVDLESDANSVLVLSGDNGCGKTYLASAILDSQRNYYEIQDTKSKRVTVACYSFDKNDKPSRESSSKNTRQPVMALKSMALQIATRDNVYAQRLFTYLKPKDPSFLRDVVAKDLINELFPPPNMEDTADFGFILILDGLDQLALEDARQLTTSVLAIRSPKVRVVITATEKTLEDCSEESSENFKLVPKIRVSEYNNADIQRHIESELNSKEDLNSEEPSILRIVGLIREQLPKIANGNFNNVKQVISNVAKAVASEEDVKDIEECISVENLEDRDEKIRRIISELSTSLNAQEIEQLNELLLWTIYGIRWMSVDEMRAAVLQRTKRAPHQKLERKIRQKYNKILEVDGDNDIVVRDWGFCEFFESSKWRRHEEELEKNAEPTVSMTIRLNNVELPKAQRFFWDLSEKMMFDKFSFATPSTDFRKVVISANPAESHLTLTNRCLSILLDDVTEENKVLGRYAVSHLPSHLRELRNETNLASLTLAEKQQIVRNLVSLLRSAECFERHLNEGFLHGHHWVNDDFAPNAVQEWLRDFDAIGQLSRSDRAWVESNTCGHPLLPLQGLATMVARHWLCERIWTPESLFSWIDGFIEQKLVSQDKAENEESESKDPAEHDSEEMTAGDEPKPNVTIEQKSPSARVRRAVEWVEKEIKDVAKNSLWHERLGATYLRISEPGLAKEAFLNAKNRPECSWRVSEGLAQAYDAQDDKKEAVREMENAFAYLRAKNDLSEDEREDFIADLLKSADWQTELHNTTGATERLAEAVGLDPLSYPSYYRLLALYMESGQGSMAIAVLKDMSAQPSAEKTLTRLGSMMLEFSNWDEPQDCFETLFRISKHDEMFFVVLETLQAALTFAQNSNKNSHVVDLLISHGVALARHSDEEKNLELALARWMDCCKIGFQSNYWKEIFSGIWAARYVFNYHFSNARSTSSLSNEFRNHMVELEELTKKAGTNPLAAQPLRLSLASFYSLAGEQEQARNLLLNDMKVGFDLLCDDDPTNDYYAYGQIANILMHVGDDLNSLSAWSLFGPDERYHDQEDGSPSQPQSSSDKEILDGTGNSGEVQGGQVEQPSLEKDLDKDNASSEAGKSEEEEESVPASAAPKKKRKDSMPFRCDGRCQNSWTYQDSIWFCKVCDDVQFDDQCLQKLQNGTLKRFVCSRDHSWLRVPSWVEEFEMTGKGHVRMGGELQDGKRAGGQIVPVAEWEDAIREKWGIEKPSREPSIKANPENGGNVGASLT</sequence>
<evidence type="ECO:0000256" key="1">
    <source>
        <dbReference type="ARBA" id="ARBA00022737"/>
    </source>
</evidence>
<dbReference type="InterPro" id="IPR056884">
    <property type="entry name" value="NPHP3-like_N"/>
</dbReference>
<dbReference type="EMBL" id="ML991901">
    <property type="protein sequence ID" value="KAF2228666.1"/>
    <property type="molecule type" value="Genomic_DNA"/>
</dbReference>
<feature type="region of interest" description="Disordered" evidence="2">
    <location>
        <begin position="1352"/>
        <end position="1429"/>
    </location>
</feature>
<dbReference type="PANTHER" id="PTHR10039">
    <property type="entry name" value="AMELOGENIN"/>
    <property type="match status" value="1"/>
</dbReference>
<dbReference type="InterPro" id="IPR011990">
    <property type="entry name" value="TPR-like_helical_dom_sf"/>
</dbReference>
<gene>
    <name evidence="5" type="ORF">EV356DRAFT_457297</name>
</gene>
<dbReference type="InterPro" id="IPR031350">
    <property type="entry name" value="Goodbye_dom"/>
</dbReference>
<evidence type="ECO:0000259" key="4">
    <source>
        <dbReference type="Pfam" id="PF24883"/>
    </source>
</evidence>
<dbReference type="PANTHER" id="PTHR10039:SF17">
    <property type="entry name" value="FUNGAL STAND N-TERMINAL GOODBYE DOMAIN-CONTAINING PROTEIN-RELATED"/>
    <property type="match status" value="1"/>
</dbReference>
<evidence type="ECO:0000256" key="2">
    <source>
        <dbReference type="SAM" id="MobiDB-lite"/>
    </source>
</evidence>
<dbReference type="OrthoDB" id="2913095at2759"/>
<name>A0A6A6GSB8_VIRVR</name>